<organism evidence="4 5">
    <name type="scientific">Chenopodium quinoa</name>
    <name type="common">Quinoa</name>
    <dbReference type="NCBI Taxonomy" id="63459"/>
    <lineage>
        <taxon>Eukaryota</taxon>
        <taxon>Viridiplantae</taxon>
        <taxon>Streptophyta</taxon>
        <taxon>Embryophyta</taxon>
        <taxon>Tracheophyta</taxon>
        <taxon>Spermatophyta</taxon>
        <taxon>Magnoliopsida</taxon>
        <taxon>eudicotyledons</taxon>
        <taxon>Gunneridae</taxon>
        <taxon>Pentapetalae</taxon>
        <taxon>Caryophyllales</taxon>
        <taxon>Chenopodiaceae</taxon>
        <taxon>Chenopodioideae</taxon>
        <taxon>Atripliceae</taxon>
        <taxon>Chenopodium</taxon>
    </lineage>
</organism>
<keyword evidence="2" id="KW-0479">Metal-binding</keyword>
<evidence type="ECO:0000256" key="1">
    <source>
        <dbReference type="ARBA" id="ARBA00001968"/>
    </source>
</evidence>
<evidence type="ECO:0000313" key="5">
    <source>
        <dbReference type="Proteomes" id="UP000596660"/>
    </source>
</evidence>
<dbReference type="OMA" id="HIRYHLK"/>
<name>A0A803L0F1_CHEQI</name>
<evidence type="ECO:0000313" key="4">
    <source>
        <dbReference type="EnsemblPlants" id="AUR62005339-RA:cds"/>
    </source>
</evidence>
<evidence type="ECO:0000256" key="2">
    <source>
        <dbReference type="ARBA" id="ARBA00022723"/>
    </source>
</evidence>
<accession>A0A803L0F1</accession>
<keyword evidence="5" id="KW-1185">Reference proteome</keyword>
<protein>
    <recommendedName>
        <fullName evidence="3">DDE Tnp4 domain-containing protein</fullName>
    </recommendedName>
</protein>
<dbReference type="EnsemblPlants" id="AUR62005339-RA">
    <property type="protein sequence ID" value="AUR62005339-RA:cds"/>
    <property type="gene ID" value="AUR62005339"/>
</dbReference>
<dbReference type="Proteomes" id="UP000596660">
    <property type="component" value="Unplaced"/>
</dbReference>
<sequence length="62" mass="7595">MPPYRHIRYHLKEYTNNPPENERELFNLRHSSLRMVVERAFGVLKKRFRVLDASHFGRMKPK</sequence>
<reference evidence="4" key="1">
    <citation type="journal article" date="2017" name="Nature">
        <title>The genome of Chenopodium quinoa.</title>
        <authorList>
            <person name="Jarvis D.E."/>
            <person name="Ho Y.S."/>
            <person name="Lightfoot D.J."/>
            <person name="Schmoeckel S.M."/>
            <person name="Li B."/>
            <person name="Borm T.J.A."/>
            <person name="Ohyanagi H."/>
            <person name="Mineta K."/>
            <person name="Michell C.T."/>
            <person name="Saber N."/>
            <person name="Kharbatia N.M."/>
            <person name="Rupper R.R."/>
            <person name="Sharp A.R."/>
            <person name="Dally N."/>
            <person name="Boughton B.A."/>
            <person name="Woo Y.H."/>
            <person name="Gao G."/>
            <person name="Schijlen E.G.W.M."/>
            <person name="Guo X."/>
            <person name="Momin A.A."/>
            <person name="Negrao S."/>
            <person name="Al-Babili S."/>
            <person name="Gehring C."/>
            <person name="Roessner U."/>
            <person name="Jung C."/>
            <person name="Murphy K."/>
            <person name="Arold S.T."/>
            <person name="Gojobori T."/>
            <person name="van der Linden C.G."/>
            <person name="van Loo E.N."/>
            <person name="Jellen E.N."/>
            <person name="Maughan P.J."/>
            <person name="Tester M."/>
        </authorList>
    </citation>
    <scope>NUCLEOTIDE SEQUENCE [LARGE SCALE GENOMIC DNA]</scope>
    <source>
        <strain evidence="4">cv. PI 614886</strain>
    </source>
</reference>
<dbReference type="AlphaFoldDB" id="A0A803L0F1"/>
<feature type="domain" description="DDE Tnp4" evidence="3">
    <location>
        <begin position="14"/>
        <end position="52"/>
    </location>
</feature>
<comment type="cofactor">
    <cofactor evidence="1">
        <name>a divalent metal cation</name>
        <dbReference type="ChEBI" id="CHEBI:60240"/>
    </cofactor>
</comment>
<dbReference type="Pfam" id="PF13359">
    <property type="entry name" value="DDE_Tnp_4"/>
    <property type="match status" value="1"/>
</dbReference>
<dbReference type="Gramene" id="AUR62005339-RA">
    <property type="protein sequence ID" value="AUR62005339-RA:cds"/>
    <property type="gene ID" value="AUR62005339"/>
</dbReference>
<evidence type="ECO:0000259" key="3">
    <source>
        <dbReference type="Pfam" id="PF13359"/>
    </source>
</evidence>
<proteinExistence type="predicted"/>
<reference evidence="4" key="2">
    <citation type="submission" date="2021-03" db="UniProtKB">
        <authorList>
            <consortium name="EnsemblPlants"/>
        </authorList>
    </citation>
    <scope>IDENTIFICATION</scope>
</reference>
<dbReference type="GO" id="GO:0046872">
    <property type="term" value="F:metal ion binding"/>
    <property type="evidence" value="ECO:0007669"/>
    <property type="project" value="UniProtKB-KW"/>
</dbReference>
<dbReference type="InterPro" id="IPR027806">
    <property type="entry name" value="HARBI1_dom"/>
</dbReference>